<feature type="binding site" evidence="15">
    <location>
        <position position="826"/>
    </location>
    <ligand>
        <name>Mg(2+)</name>
        <dbReference type="ChEBI" id="CHEBI:18420"/>
        <label>3</label>
    </ligand>
</feature>
<dbReference type="PRINTS" id="PR00098">
    <property type="entry name" value="CPSASE"/>
</dbReference>
<dbReference type="GO" id="GO:0044205">
    <property type="term" value="P:'de novo' UMP biosynthetic process"/>
    <property type="evidence" value="ECO:0007669"/>
    <property type="project" value="UniProtKB-UniRule"/>
</dbReference>
<feature type="binding site" evidence="15">
    <location>
        <position position="300"/>
    </location>
    <ligand>
        <name>Mg(2+)</name>
        <dbReference type="ChEBI" id="CHEBI:18420"/>
        <label>2</label>
    </ligand>
</feature>
<evidence type="ECO:0000256" key="2">
    <source>
        <dbReference type="ARBA" id="ARBA00009799"/>
    </source>
</evidence>
<feature type="region of interest" description="Allosteric domain" evidence="15">
    <location>
        <begin position="936"/>
        <end position="1075"/>
    </location>
</feature>
<evidence type="ECO:0000256" key="5">
    <source>
        <dbReference type="ARBA" id="ARBA00022605"/>
    </source>
</evidence>
<dbReference type="GO" id="GO:0006526">
    <property type="term" value="P:L-arginine biosynthetic process"/>
    <property type="evidence" value="ECO:0007669"/>
    <property type="project" value="UniProtKB-UniRule"/>
</dbReference>
<feature type="binding site" evidence="15">
    <location>
        <position position="826"/>
    </location>
    <ligand>
        <name>Mn(2+)</name>
        <dbReference type="ChEBI" id="CHEBI:29035"/>
        <label>3</label>
    </ligand>
</feature>
<dbReference type="PROSITE" id="PS50975">
    <property type="entry name" value="ATP_GRASP"/>
    <property type="match status" value="2"/>
</dbReference>
<feature type="binding site" evidence="15">
    <location>
        <position position="838"/>
    </location>
    <ligand>
        <name>Mg(2+)</name>
        <dbReference type="ChEBI" id="CHEBI:18420"/>
        <label>3</label>
    </ligand>
</feature>
<dbReference type="PANTHER" id="PTHR11405:SF53">
    <property type="entry name" value="CARBAMOYL-PHOSPHATE SYNTHASE [AMMONIA], MITOCHONDRIAL"/>
    <property type="match status" value="1"/>
</dbReference>
<dbReference type="EC" id="6.3.4.16" evidence="15"/>
<dbReference type="SUPFAM" id="SSF56059">
    <property type="entry name" value="Glutathione synthetase ATP-binding domain-like"/>
    <property type="match status" value="2"/>
</dbReference>
<feature type="binding site" evidence="15">
    <location>
        <position position="298"/>
    </location>
    <ligand>
        <name>ATP</name>
        <dbReference type="ChEBI" id="CHEBI:30616"/>
        <label>1</label>
    </ligand>
</feature>
<feature type="binding site" evidence="15">
    <location>
        <position position="838"/>
    </location>
    <ligand>
        <name>Mn(2+)</name>
        <dbReference type="ChEBI" id="CHEBI:29035"/>
        <label>3</label>
    </ligand>
</feature>
<evidence type="ECO:0000256" key="6">
    <source>
        <dbReference type="ARBA" id="ARBA00022723"/>
    </source>
</evidence>
<dbReference type="GO" id="GO:0046872">
    <property type="term" value="F:metal ion binding"/>
    <property type="evidence" value="ECO:0007669"/>
    <property type="project" value="UniProtKB-KW"/>
</dbReference>
<keyword evidence="12" id="KW-0464">Manganese</keyword>
<feature type="domain" description="ATP-grasp" evidence="16">
    <location>
        <begin position="675"/>
        <end position="867"/>
    </location>
</feature>
<keyword evidence="19" id="KW-1185">Reference proteome</keyword>
<feature type="binding site" evidence="15">
    <location>
        <position position="758"/>
    </location>
    <ligand>
        <name>ATP</name>
        <dbReference type="ChEBI" id="CHEBI:30616"/>
        <label>2</label>
    </ligand>
</feature>
<keyword evidence="4 15" id="KW-0436">Ligase</keyword>
<evidence type="ECO:0000256" key="15">
    <source>
        <dbReference type="HAMAP-Rule" id="MF_01210"/>
    </source>
</evidence>
<keyword evidence="3 15" id="KW-0055">Arginine biosynthesis</keyword>
<feature type="binding site" evidence="15">
    <location>
        <position position="300"/>
    </location>
    <ligand>
        <name>Mn(2+)</name>
        <dbReference type="ChEBI" id="CHEBI:29035"/>
        <label>2</label>
    </ligand>
</feature>
<feature type="binding site" evidence="15">
    <location>
        <position position="784"/>
    </location>
    <ligand>
        <name>ATP</name>
        <dbReference type="ChEBI" id="CHEBI:30616"/>
        <label>2</label>
    </ligand>
</feature>
<dbReference type="RefSeq" id="WP_147208235.1">
    <property type="nucleotide sequence ID" value="NZ_BJYM01000002.1"/>
</dbReference>
<feature type="binding site" evidence="15">
    <location>
        <position position="838"/>
    </location>
    <ligand>
        <name>ATP</name>
        <dbReference type="ChEBI" id="CHEBI:30616"/>
        <label>2</label>
    </ligand>
</feature>
<dbReference type="InterPro" id="IPR005479">
    <property type="entry name" value="CPAse_ATP-bd"/>
</dbReference>
<dbReference type="InterPro" id="IPR006275">
    <property type="entry name" value="CPSase_lsu"/>
</dbReference>
<feature type="binding site" evidence="15">
    <location>
        <position position="210"/>
    </location>
    <ligand>
        <name>ATP</name>
        <dbReference type="ChEBI" id="CHEBI:30616"/>
        <label>1</label>
    </ligand>
</feature>
<keyword evidence="5 15" id="KW-0028">Amino-acid biosynthesis</keyword>
<sequence length="1075" mass="119856">MPIHPGIKKVLVLGSGPIVIGQAAEFDYAGTQACLALKEEGLEVVLINNNPATIMTDEAITDQVYLEPLEVEVVEKIIEKEKPDGLIGTLGGQTGLNLSMELHDKGILEKYNVELLGTSIASIQKGEDREKFRDLMIAIQEPISESQIVTNIEDGLSFAEQIGYPVILRPAYTLGGEGGGFANNKEEFCDLLAKGLHLSPIHQVLVERSIKGWKEIEYEVMRDESDACQIICDMENVDPVGVHTGDSIVVAPAQTLTPEQSRILRDASIKIIRALEVVGGCNIQFALHPEMNEYCIIEVNPRVSRSSALASKATGYPIARVAAKCAVGYHLDELVDPVSGATYLHFTPDLDYTVVKIPRFPFDKFSEADRSLGTQMKATGEVMSLDKTFEGALNKAVRSLEMNVQSLHWPVFAEKSEEELMALLEEPNDLRLFAIAEAFQRQISIARVSELTLIQPYFLEKIAAMIELEKNLAATGWGNITEELILQAKQYNISDVRLAQLFDIQPAGLRQYYKNHGLSPNYRFVDTCPGTSGKNSTYFYSTWSDFNQVLPVSDKKKVLVIGSGPIRIGQGVEFDYCSVHAVQALQKAGYEAVMINNNPETVSTDYTVADRLYFEPLTLEDVLNVMEIEQIEGVLIQFGGQTAINLMEQLKEAGVSVLGTTPENMDKMEDREQFYAFLEQLNIAHIHGEIVHSAEQAKAAAYQLGYPVLIRPSYVIGGQSMFVCYNKEELISNVERVQVDTYDQCWPLLMDSYLPGLECEVDVVSDGENVIIPGIFEHIEKAGVHSGDSTSVFPSITLTNQQKEQIYHISKKIATELPIVGMMNIQFVIYQEEVYVLEVNPRSSRTVPVVSKVTGIPLVALAVNAQIGESLQVFMKEFSAYKEPDYYTVKAPVFSKNKLKGVDHILGPEMKSTGEAIGMDVTLEKAIRKAVILSQHKLNNTKKWFVSVSNHHKEESIPFIQEIAEKTEIIATQGTSTYLENNQIPSITADREIADLKKLFLHDPPGYVINIPSIGRDKERFGFQLRELCIQLNIPYFTSLETAKLVWKYQHLEQKDIQSLQEYLKTMNKVDSVTL</sequence>
<dbReference type="OrthoDB" id="9804197at2"/>
<dbReference type="EC" id="6.3.5.5" evidence="15"/>
<feature type="binding site" evidence="15">
    <location>
        <position position="298"/>
    </location>
    <ligand>
        <name>Mg(2+)</name>
        <dbReference type="ChEBI" id="CHEBI:18420"/>
        <label>2</label>
    </ligand>
</feature>
<comment type="domain">
    <text evidence="15">The large subunit is composed of 2 ATP-grasp domains that are involved in binding the 2 ATP molecules needed for carbamoyl phosphate synthesis. The N-terminal ATP-grasp domain (referred to as the carboxyphosphate synthetic component) catalyzes the ATP-dependent phosphorylation of hydrogencarbonate to carboxyphosphate and the subsequent nucleophilic attack by ammonia to form a carbamate intermediate. The C-terminal ATP-grasp domain (referred to as the carbamoyl phosphate synthetic component) then catalyzes the phosphorylation of carbamate with the second ATP to form the end product carbamoyl phosphate. The reactive and unstable enzyme intermediates are sequentially channeled from one active site to the next through the interior of the protein over a distance of at least 96 A.</text>
</comment>
<dbReference type="NCBIfam" id="NF009455">
    <property type="entry name" value="PRK12815.1"/>
    <property type="match status" value="1"/>
</dbReference>
<feature type="binding site" evidence="15">
    <location>
        <position position="838"/>
    </location>
    <ligand>
        <name>Mg(2+)</name>
        <dbReference type="ChEBI" id="CHEBI:18420"/>
        <label>4</label>
    </ligand>
</feature>
<feature type="binding site" evidence="15">
    <location>
        <position position="785"/>
    </location>
    <ligand>
        <name>ATP</name>
        <dbReference type="ChEBI" id="CHEBI:30616"/>
        <label>2</label>
    </ligand>
</feature>
<comment type="pathway">
    <text evidence="1 15">Amino-acid biosynthesis; L-arginine biosynthesis; carbamoyl phosphate from bicarbonate: step 1/1.</text>
</comment>
<dbReference type="InterPro" id="IPR005480">
    <property type="entry name" value="CPSase_lsu_oligo"/>
</dbReference>
<dbReference type="SUPFAM" id="SSF48108">
    <property type="entry name" value="Carbamoyl phosphate synthetase, large subunit connection domain"/>
    <property type="match status" value="1"/>
</dbReference>
<evidence type="ECO:0000259" key="17">
    <source>
        <dbReference type="PROSITE" id="PS51855"/>
    </source>
</evidence>
<evidence type="ECO:0000256" key="14">
    <source>
        <dbReference type="ARBA" id="ARBA00048816"/>
    </source>
</evidence>
<dbReference type="SUPFAM" id="SSF52440">
    <property type="entry name" value="PreATP-grasp domain"/>
    <property type="match status" value="2"/>
</dbReference>
<feature type="binding site" evidence="15">
    <location>
        <position position="826"/>
    </location>
    <ligand>
        <name>ATP</name>
        <dbReference type="ChEBI" id="CHEBI:30616"/>
        <label>2</label>
    </ligand>
</feature>
<feature type="binding site" evidence="15">
    <location>
        <position position="243"/>
    </location>
    <ligand>
        <name>ATP</name>
        <dbReference type="ChEBI" id="CHEBI:30616"/>
        <label>1</label>
    </ligand>
</feature>
<dbReference type="PANTHER" id="PTHR11405">
    <property type="entry name" value="CARBAMOYLTRANSFERASE FAMILY MEMBER"/>
    <property type="match status" value="1"/>
</dbReference>
<dbReference type="FunFam" id="3.40.50.20:FF:000002">
    <property type="entry name" value="Carbamoyl-phosphate synthase large chain"/>
    <property type="match status" value="1"/>
</dbReference>
<dbReference type="HAMAP" id="MF_01210_B">
    <property type="entry name" value="CPSase_L_chain_B"/>
    <property type="match status" value="1"/>
</dbReference>
<evidence type="ECO:0000256" key="11">
    <source>
        <dbReference type="ARBA" id="ARBA00022975"/>
    </source>
</evidence>
<dbReference type="Gene3D" id="3.30.1490.20">
    <property type="entry name" value="ATP-grasp fold, A domain"/>
    <property type="match status" value="1"/>
</dbReference>
<evidence type="ECO:0000256" key="7">
    <source>
        <dbReference type="ARBA" id="ARBA00022737"/>
    </source>
</evidence>
<dbReference type="SMART" id="SM00851">
    <property type="entry name" value="MGS"/>
    <property type="match status" value="1"/>
</dbReference>
<feature type="binding site" evidence="15">
    <location>
        <position position="752"/>
    </location>
    <ligand>
        <name>ATP</name>
        <dbReference type="ChEBI" id="CHEBI:30616"/>
        <label>2</label>
    </ligand>
</feature>
<dbReference type="InterPro" id="IPR036914">
    <property type="entry name" value="MGS-like_dom_sf"/>
</dbReference>
<comment type="caution">
    <text evidence="18">The sequence shown here is derived from an EMBL/GenBank/DDBJ whole genome shotgun (WGS) entry which is preliminary data.</text>
</comment>
<dbReference type="Pfam" id="PF02786">
    <property type="entry name" value="CPSase_L_D2"/>
    <property type="match status" value="2"/>
</dbReference>
<proteinExistence type="inferred from homology"/>
<evidence type="ECO:0000256" key="4">
    <source>
        <dbReference type="ARBA" id="ARBA00022598"/>
    </source>
</evidence>
<feature type="binding site" evidence="15">
    <location>
        <position position="284"/>
    </location>
    <ligand>
        <name>Mg(2+)</name>
        <dbReference type="ChEBI" id="CHEBI:18420"/>
        <label>1</label>
    </ligand>
</feature>
<feature type="binding site" evidence="15">
    <location>
        <position position="783"/>
    </location>
    <ligand>
        <name>ATP</name>
        <dbReference type="ChEBI" id="CHEBI:30616"/>
        <label>2</label>
    </ligand>
</feature>
<dbReference type="Proteomes" id="UP000321558">
    <property type="component" value="Unassembled WGS sequence"/>
</dbReference>
<dbReference type="InterPro" id="IPR011607">
    <property type="entry name" value="MGS-like_dom"/>
</dbReference>
<dbReference type="NCBIfam" id="NF003671">
    <property type="entry name" value="PRK05294.1"/>
    <property type="match status" value="1"/>
</dbReference>
<dbReference type="FunFam" id="3.30.470.20:FF:000001">
    <property type="entry name" value="Carbamoyl-phosphate synthase large chain"/>
    <property type="match status" value="1"/>
</dbReference>
<dbReference type="Pfam" id="PF02142">
    <property type="entry name" value="MGS"/>
    <property type="match status" value="1"/>
</dbReference>
<dbReference type="Pfam" id="PF02787">
    <property type="entry name" value="CPSase_L_D3"/>
    <property type="match status" value="1"/>
</dbReference>
<dbReference type="InterPro" id="IPR011761">
    <property type="entry name" value="ATP-grasp"/>
</dbReference>
<feature type="binding site" evidence="15">
    <location>
        <position position="840"/>
    </location>
    <ligand>
        <name>Mn(2+)</name>
        <dbReference type="ChEBI" id="CHEBI:29035"/>
        <label>4</label>
    </ligand>
</feature>
<keyword evidence="7 15" id="KW-0677">Repeat</keyword>
<evidence type="ECO:0000313" key="18">
    <source>
        <dbReference type="EMBL" id="GEN85728.1"/>
    </source>
</evidence>
<dbReference type="EMBL" id="BJYM01000002">
    <property type="protein sequence ID" value="GEN85728.1"/>
    <property type="molecule type" value="Genomic_DNA"/>
</dbReference>
<dbReference type="STRING" id="582851.GCA_900162665_02698"/>
<dbReference type="UniPathway" id="UPA00070">
    <property type="reaction ID" value="UER00115"/>
</dbReference>
<keyword evidence="10" id="KW-0460">Magnesium</keyword>
<dbReference type="Gene3D" id="3.40.50.20">
    <property type="match status" value="2"/>
</dbReference>
<feature type="domain" description="MGS-like" evidence="17">
    <location>
        <begin position="936"/>
        <end position="1075"/>
    </location>
</feature>
<evidence type="ECO:0000256" key="10">
    <source>
        <dbReference type="ARBA" id="ARBA00022842"/>
    </source>
</evidence>
<feature type="binding site" evidence="15">
    <location>
        <position position="241"/>
    </location>
    <ligand>
        <name>ATP</name>
        <dbReference type="ChEBI" id="CHEBI:30616"/>
        <label>1</label>
    </ligand>
</feature>
<dbReference type="InterPro" id="IPR058047">
    <property type="entry name" value="CPSase_preATP-grasp"/>
</dbReference>
<feature type="binding site" evidence="15">
    <location>
        <position position="129"/>
    </location>
    <ligand>
        <name>ATP</name>
        <dbReference type="ChEBI" id="CHEBI:30616"/>
        <label>1</label>
    </ligand>
</feature>
<evidence type="ECO:0000256" key="3">
    <source>
        <dbReference type="ARBA" id="ARBA00022571"/>
    </source>
</evidence>
<dbReference type="PROSITE" id="PS00866">
    <property type="entry name" value="CPSASE_1"/>
    <property type="match status" value="1"/>
</dbReference>
<dbReference type="Gene3D" id="3.30.470.20">
    <property type="entry name" value="ATP-grasp fold, B domain"/>
    <property type="match status" value="2"/>
</dbReference>
<feature type="binding site" evidence="15">
    <location>
        <position position="169"/>
    </location>
    <ligand>
        <name>ATP</name>
        <dbReference type="ChEBI" id="CHEBI:30616"/>
        <label>1</label>
    </ligand>
</feature>
<feature type="binding site" evidence="15">
    <location>
        <position position="284"/>
    </location>
    <ligand>
        <name>ATP</name>
        <dbReference type="ChEBI" id="CHEBI:30616"/>
        <label>1</label>
    </ligand>
</feature>
<dbReference type="NCBIfam" id="TIGR01369">
    <property type="entry name" value="CPSaseII_lrg"/>
    <property type="match status" value="1"/>
</dbReference>
<feature type="binding site" evidence="15">
    <location>
        <position position="208"/>
    </location>
    <ligand>
        <name>ATP</name>
        <dbReference type="ChEBI" id="CHEBI:30616"/>
        <label>1</label>
    </ligand>
</feature>
<feature type="binding site" evidence="15">
    <location>
        <position position="754"/>
    </location>
    <ligand>
        <name>ATP</name>
        <dbReference type="ChEBI" id="CHEBI:30616"/>
        <label>2</label>
    </ligand>
</feature>
<comment type="cofactor">
    <cofactor evidence="15">
        <name>Mg(2+)</name>
        <dbReference type="ChEBI" id="CHEBI:18420"/>
    </cofactor>
    <cofactor evidence="15">
        <name>Mn(2+)</name>
        <dbReference type="ChEBI" id="CHEBI:29035"/>
    </cofactor>
    <text evidence="15">Binds 4 Mg(2+) or Mn(2+) ions per subunit.</text>
</comment>
<keyword evidence="8 15" id="KW-0547">Nucleotide-binding</keyword>
<dbReference type="GO" id="GO:0005737">
    <property type="term" value="C:cytoplasm"/>
    <property type="evidence" value="ECO:0007669"/>
    <property type="project" value="TreeGrafter"/>
</dbReference>
<accession>A0A511ZE48</accession>
<feature type="binding site" evidence="15">
    <location>
        <position position="298"/>
    </location>
    <ligand>
        <name>Mg(2+)</name>
        <dbReference type="ChEBI" id="CHEBI:18420"/>
        <label>1</label>
    </ligand>
</feature>
<dbReference type="GO" id="GO:0004088">
    <property type="term" value="F:carbamoyl-phosphate synthase (glutamine-hydrolyzing) activity"/>
    <property type="evidence" value="ECO:0007669"/>
    <property type="project" value="UniProtKB-UniRule"/>
</dbReference>
<dbReference type="GO" id="GO:0006541">
    <property type="term" value="P:glutamine metabolic process"/>
    <property type="evidence" value="ECO:0007669"/>
    <property type="project" value="TreeGrafter"/>
</dbReference>
<dbReference type="PROSITE" id="PS00867">
    <property type="entry name" value="CPSASE_2"/>
    <property type="match status" value="2"/>
</dbReference>
<reference evidence="18 19" key="1">
    <citation type="submission" date="2019-07" db="EMBL/GenBank/DDBJ databases">
        <title>Whole genome shotgun sequence of Oceanobacillus sojae NBRC 105379.</title>
        <authorList>
            <person name="Hosoyama A."/>
            <person name="Uohara A."/>
            <person name="Ohji S."/>
            <person name="Ichikawa N."/>
        </authorList>
    </citation>
    <scope>NUCLEOTIDE SEQUENCE [LARGE SCALE GENOMIC DNA]</scope>
    <source>
        <strain evidence="18 19">NBRC 105379</strain>
    </source>
</reference>
<feature type="binding site" evidence="15">
    <location>
        <position position="215"/>
    </location>
    <ligand>
        <name>ATP</name>
        <dbReference type="ChEBI" id="CHEBI:30616"/>
        <label>1</label>
    </ligand>
</feature>
<keyword evidence="11 15" id="KW-0665">Pyrimidine biosynthesis</keyword>
<comment type="similarity">
    <text evidence="2 15">Belongs to the CarB family.</text>
</comment>
<keyword evidence="6" id="KW-0479">Metal-binding</keyword>
<feature type="binding site" evidence="15">
    <location>
        <position position="175"/>
    </location>
    <ligand>
        <name>ATP</name>
        <dbReference type="ChEBI" id="CHEBI:30616"/>
        <label>1</label>
    </ligand>
</feature>
<feature type="binding site" evidence="15">
    <location>
        <position position="711"/>
    </location>
    <ligand>
        <name>ATP</name>
        <dbReference type="ChEBI" id="CHEBI:30616"/>
        <label>2</label>
    </ligand>
</feature>
<protein>
    <recommendedName>
        <fullName evidence="15">Carbamoyl phosphate synthase large chain</fullName>
        <ecNumber evidence="15">6.3.4.16</ecNumber>
        <ecNumber evidence="15">6.3.5.5</ecNumber>
    </recommendedName>
    <alternativeName>
        <fullName evidence="15">Carbamoyl phosphate synthetase ammonia chain</fullName>
    </alternativeName>
</protein>
<dbReference type="GO" id="GO:0004087">
    <property type="term" value="F:carbamoyl-phosphate synthase (ammonia) activity"/>
    <property type="evidence" value="ECO:0007669"/>
    <property type="project" value="UniProtKB-EC"/>
</dbReference>
<feature type="binding site" evidence="15">
    <location>
        <position position="284"/>
    </location>
    <ligand>
        <name>Mn(2+)</name>
        <dbReference type="ChEBI" id="CHEBI:29035"/>
        <label>1</label>
    </ligand>
</feature>
<evidence type="ECO:0000256" key="12">
    <source>
        <dbReference type="ARBA" id="ARBA00023211"/>
    </source>
</evidence>
<dbReference type="InterPro" id="IPR036897">
    <property type="entry name" value="CarbamoylP_synth_lsu_oligo_sf"/>
</dbReference>
<feature type="binding site" evidence="15">
    <location>
        <position position="298"/>
    </location>
    <ligand>
        <name>Mn(2+)</name>
        <dbReference type="ChEBI" id="CHEBI:29035"/>
        <label>1</label>
    </ligand>
</feature>
<dbReference type="FunFam" id="3.30.470.20:FF:000026">
    <property type="entry name" value="Carbamoyl-phosphate synthase large chain"/>
    <property type="match status" value="1"/>
</dbReference>
<dbReference type="Pfam" id="PF25596">
    <property type="entry name" value="CPSase_L_D1"/>
    <property type="match status" value="2"/>
</dbReference>
<dbReference type="InterPro" id="IPR016185">
    <property type="entry name" value="PreATP-grasp_dom_sf"/>
</dbReference>
<gene>
    <name evidence="18" type="primary">carB1</name>
    <name evidence="15" type="synonym">carB</name>
    <name evidence="18" type="ORF">OSO01_04670</name>
</gene>
<comment type="caution">
    <text evidence="15">Lacks conserved residue(s) required for the propagation of feature annotation.</text>
</comment>
<keyword evidence="9 15" id="KW-0067">ATP-binding</keyword>
<organism evidence="18 19">
    <name type="scientific">Oceanobacillus sojae</name>
    <dbReference type="NCBI Taxonomy" id="582851"/>
    <lineage>
        <taxon>Bacteria</taxon>
        <taxon>Bacillati</taxon>
        <taxon>Bacillota</taxon>
        <taxon>Bacilli</taxon>
        <taxon>Bacillales</taxon>
        <taxon>Bacillaceae</taxon>
        <taxon>Oceanobacillus</taxon>
    </lineage>
</organism>
<evidence type="ECO:0000259" key="16">
    <source>
        <dbReference type="PROSITE" id="PS50975"/>
    </source>
</evidence>
<evidence type="ECO:0000256" key="13">
    <source>
        <dbReference type="ARBA" id="ARBA00047359"/>
    </source>
</evidence>
<comment type="subunit">
    <text evidence="15">Composed of two chains; the small (or glutamine) chain promotes the hydrolysis of glutamine to ammonia, which is used by the large (or ammonia) chain to synthesize carbamoyl phosphate. Tetramer of heterodimers (alpha,beta)4.</text>
</comment>
<dbReference type="Gene3D" id="1.10.1030.10">
    <property type="entry name" value="Carbamoyl-phosphate synthetase, large subunit oligomerisation domain"/>
    <property type="match status" value="1"/>
</dbReference>
<dbReference type="GO" id="GO:0005524">
    <property type="term" value="F:ATP binding"/>
    <property type="evidence" value="ECO:0007669"/>
    <property type="project" value="UniProtKB-UniRule"/>
</dbReference>
<evidence type="ECO:0000256" key="1">
    <source>
        <dbReference type="ARBA" id="ARBA00005077"/>
    </source>
</evidence>
<feature type="binding site" evidence="15">
    <location>
        <position position="242"/>
    </location>
    <ligand>
        <name>ATP</name>
        <dbReference type="ChEBI" id="CHEBI:30616"/>
        <label>1</label>
    </ligand>
</feature>
<evidence type="ECO:0000256" key="9">
    <source>
        <dbReference type="ARBA" id="ARBA00022840"/>
    </source>
</evidence>
<evidence type="ECO:0000313" key="19">
    <source>
        <dbReference type="Proteomes" id="UP000321558"/>
    </source>
</evidence>
<feature type="domain" description="ATP-grasp" evidence="16">
    <location>
        <begin position="133"/>
        <end position="327"/>
    </location>
</feature>
<comment type="catalytic activity">
    <reaction evidence="14 15">
        <text>hydrogencarbonate + L-glutamine + 2 ATP + H2O = carbamoyl phosphate + L-glutamate + 2 ADP + phosphate + 2 H(+)</text>
        <dbReference type="Rhea" id="RHEA:18633"/>
        <dbReference type="ChEBI" id="CHEBI:15377"/>
        <dbReference type="ChEBI" id="CHEBI:15378"/>
        <dbReference type="ChEBI" id="CHEBI:17544"/>
        <dbReference type="ChEBI" id="CHEBI:29985"/>
        <dbReference type="ChEBI" id="CHEBI:30616"/>
        <dbReference type="ChEBI" id="CHEBI:43474"/>
        <dbReference type="ChEBI" id="CHEBI:58228"/>
        <dbReference type="ChEBI" id="CHEBI:58359"/>
        <dbReference type="ChEBI" id="CHEBI:456216"/>
        <dbReference type="EC" id="6.3.5.5"/>
    </reaction>
</comment>
<feature type="binding site" evidence="15">
    <location>
        <position position="786"/>
    </location>
    <ligand>
        <name>ATP</name>
        <dbReference type="ChEBI" id="CHEBI:30616"/>
        <label>2</label>
    </ligand>
</feature>
<dbReference type="AlphaFoldDB" id="A0A511ZE48"/>
<dbReference type="Gene3D" id="3.40.50.1380">
    <property type="entry name" value="Methylglyoxal synthase-like domain"/>
    <property type="match status" value="1"/>
</dbReference>
<comment type="catalytic activity">
    <reaction evidence="13 15">
        <text>hydrogencarbonate + NH4(+) + 2 ATP = carbamoyl phosphate + 2 ADP + phosphate + 2 H(+)</text>
        <dbReference type="Rhea" id="RHEA:18029"/>
        <dbReference type="ChEBI" id="CHEBI:15378"/>
        <dbReference type="ChEBI" id="CHEBI:17544"/>
        <dbReference type="ChEBI" id="CHEBI:28938"/>
        <dbReference type="ChEBI" id="CHEBI:30616"/>
        <dbReference type="ChEBI" id="CHEBI:43474"/>
        <dbReference type="ChEBI" id="CHEBI:58228"/>
        <dbReference type="ChEBI" id="CHEBI:456216"/>
        <dbReference type="EC" id="6.3.4.16"/>
    </reaction>
</comment>
<comment type="pathway">
    <text evidence="15">Pyrimidine metabolism; UMP biosynthesis via de novo pathway; (S)-dihydroorotate from bicarbonate: step 1/3.</text>
</comment>
<feature type="binding site" evidence="15">
    <location>
        <position position="838"/>
    </location>
    <ligand>
        <name>Mn(2+)</name>
        <dbReference type="ChEBI" id="CHEBI:29035"/>
        <label>4</label>
    </ligand>
</feature>
<feature type="binding site" evidence="15">
    <location>
        <position position="840"/>
    </location>
    <ligand>
        <name>Mg(2+)</name>
        <dbReference type="ChEBI" id="CHEBI:18420"/>
        <label>4</label>
    </ligand>
</feature>
<dbReference type="FunFam" id="3.40.50.20:FF:000001">
    <property type="entry name" value="Carbamoyl-phosphate synthase large chain"/>
    <property type="match status" value="1"/>
</dbReference>
<dbReference type="SMART" id="SM01096">
    <property type="entry name" value="CPSase_L_D3"/>
    <property type="match status" value="1"/>
</dbReference>
<feature type="binding site" evidence="15">
    <location>
        <position position="298"/>
    </location>
    <ligand>
        <name>Mn(2+)</name>
        <dbReference type="ChEBI" id="CHEBI:29035"/>
        <label>2</label>
    </ligand>
</feature>
<dbReference type="InterPro" id="IPR005483">
    <property type="entry name" value="CPSase_dom"/>
</dbReference>
<evidence type="ECO:0000256" key="8">
    <source>
        <dbReference type="ARBA" id="ARBA00022741"/>
    </source>
</evidence>
<comment type="function">
    <text evidence="15">Large subunit of the glutamine-dependent carbamoyl phosphate synthetase (CPSase). CPSase catalyzes the formation of carbamoyl phosphate from the ammonia moiety of glutamine, carbonate, and phosphate donated by ATP, constituting the first step of 2 biosynthetic pathways, one leading to arginine and/or urea and the other to pyrimidine nucleotides. The large subunit (synthetase) binds the substrates ammonia (free or transferred from glutamine from the small subunit), hydrogencarbonate and ATP and carries out an ATP-coupled ligase reaction, activating hydrogencarbonate by forming carboxy phosphate which reacts with ammonia to form carbamoyl phosphate.</text>
</comment>
<feature type="region of interest" description="Carboxyphosphate synthetic domain" evidence="15">
    <location>
        <begin position="1"/>
        <end position="401"/>
    </location>
</feature>
<name>A0A511ZE48_9BACI</name>
<feature type="binding site" evidence="15">
    <location>
        <position position="176"/>
    </location>
    <ligand>
        <name>ATP</name>
        <dbReference type="ChEBI" id="CHEBI:30616"/>
        <label>1</label>
    </ligand>
</feature>
<dbReference type="UniPathway" id="UPA00068">
    <property type="reaction ID" value="UER00171"/>
</dbReference>
<dbReference type="SUPFAM" id="SSF52335">
    <property type="entry name" value="Methylglyoxal synthase-like"/>
    <property type="match status" value="1"/>
</dbReference>
<dbReference type="InterPro" id="IPR013815">
    <property type="entry name" value="ATP_grasp_subdomain_1"/>
</dbReference>
<dbReference type="PROSITE" id="PS51855">
    <property type="entry name" value="MGS"/>
    <property type="match status" value="1"/>
</dbReference>